<evidence type="ECO:0000256" key="6">
    <source>
        <dbReference type="ARBA" id="ARBA00039545"/>
    </source>
</evidence>
<dbReference type="GO" id="GO:0004467">
    <property type="term" value="F:long-chain fatty acid-CoA ligase activity"/>
    <property type="evidence" value="ECO:0007669"/>
    <property type="project" value="UniProtKB-EC"/>
</dbReference>
<dbReference type="PANTHER" id="PTHR43767:SF8">
    <property type="entry name" value="LONG-CHAIN-FATTY-ACID--COA LIGASE"/>
    <property type="match status" value="1"/>
</dbReference>
<dbReference type="Gene3D" id="3.40.50.12780">
    <property type="entry name" value="N-terminal domain of ligase-like"/>
    <property type="match status" value="1"/>
</dbReference>
<comment type="subcellular location">
    <subcellularLocation>
        <location evidence="1">Membrane</location>
        <topology evidence="1">Peripheral membrane protein</topology>
    </subcellularLocation>
</comment>
<keyword evidence="4" id="KW-0472">Membrane</keyword>
<dbReference type="AlphaFoldDB" id="A0A6J7KU08"/>
<dbReference type="SUPFAM" id="SSF56801">
    <property type="entry name" value="Acetyl-CoA synthetase-like"/>
    <property type="match status" value="1"/>
</dbReference>
<feature type="domain" description="AMP-binding enzyme C-terminal" evidence="9">
    <location>
        <begin position="426"/>
        <end position="501"/>
    </location>
</feature>
<evidence type="ECO:0000259" key="9">
    <source>
        <dbReference type="Pfam" id="PF13193"/>
    </source>
</evidence>
<name>A0A6J7KU08_9ZZZZ</name>
<dbReference type="EMBL" id="CAFBNE010000070">
    <property type="protein sequence ID" value="CAB4959197.1"/>
    <property type="molecule type" value="Genomic_DNA"/>
</dbReference>
<reference evidence="10" key="1">
    <citation type="submission" date="2020-05" db="EMBL/GenBank/DDBJ databases">
        <authorList>
            <person name="Chiriac C."/>
            <person name="Salcher M."/>
            <person name="Ghai R."/>
            <person name="Kavagutti S V."/>
        </authorList>
    </citation>
    <scope>NUCLEOTIDE SEQUENCE</scope>
</reference>
<gene>
    <name evidence="10" type="ORF">UFOPK3772_02080</name>
</gene>
<evidence type="ECO:0000256" key="5">
    <source>
        <dbReference type="ARBA" id="ARBA00026121"/>
    </source>
</evidence>
<evidence type="ECO:0000256" key="2">
    <source>
        <dbReference type="ARBA" id="ARBA00005005"/>
    </source>
</evidence>
<dbReference type="PANTHER" id="PTHR43767">
    <property type="entry name" value="LONG-CHAIN-FATTY-ACID--COA LIGASE"/>
    <property type="match status" value="1"/>
</dbReference>
<dbReference type="InterPro" id="IPR025110">
    <property type="entry name" value="AMP-bd_C"/>
</dbReference>
<organism evidence="10">
    <name type="scientific">freshwater metagenome</name>
    <dbReference type="NCBI Taxonomy" id="449393"/>
    <lineage>
        <taxon>unclassified sequences</taxon>
        <taxon>metagenomes</taxon>
        <taxon>ecological metagenomes</taxon>
    </lineage>
</organism>
<dbReference type="EC" id="6.2.1.3" evidence="5"/>
<dbReference type="PROSITE" id="PS00455">
    <property type="entry name" value="AMP_BINDING"/>
    <property type="match status" value="1"/>
</dbReference>
<dbReference type="InterPro" id="IPR042099">
    <property type="entry name" value="ANL_N_sf"/>
</dbReference>
<comment type="pathway">
    <text evidence="2">Lipid metabolism; fatty acid beta-oxidation.</text>
</comment>
<protein>
    <recommendedName>
        <fullName evidence="6">Long-chain-fatty-acid--CoA ligase</fullName>
        <ecNumber evidence="5">6.2.1.3</ecNumber>
    </recommendedName>
    <alternativeName>
        <fullName evidence="7">Long-chain acyl-CoA synthetase</fullName>
    </alternativeName>
</protein>
<dbReference type="InterPro" id="IPR050237">
    <property type="entry name" value="ATP-dep_AMP-bd_enzyme"/>
</dbReference>
<sequence>MTGPCSVFDLLAEATRYKEDGPLFSDDVESASAAQVMARADSLARGLQAHGMSKGDRAVFLVGGSVQHAVAFFACMRLGLVPCALHVRMAPSRLAQTTAWLGARLIVADEANLAQAEYVRRHSGVDLAIVLSPMPSQSAGLEWTSVQEVSQTEWEGVLPTNDLDDLAYIILSSGTTGEPKGVMHSHRTALASVAAGKAVFGDAGSKDVVLLAVTPSFAAWINCVLPFTAVGAEIFFQSRFTPTGLIAALEDQPVTYVPLPPTLWRMLMDESRSIKAPSLRYLFFSGEPGSQSLVDDLVETFPLAQLRGAWLSSEAGCGAGIVADDSLLKTPGKANAAGVPVPGARIRFSQPQGELTDYSVSGEIVVESTSVSIGYWGQPEDLDGRLHAGRWRTGDMAALDSEGIIFIHGRIDNVINTGGIKVHAEEVESILLSHPAVLMAAVIGVPDHLWGQTIEGHVTTRGQVTAQEILAHCRSLDVETYKIPKRIVFHEGSLPTTPSGKIYRKGLVPEPVESKAVHQPR</sequence>
<dbReference type="CDD" id="cd04433">
    <property type="entry name" value="AFD_class_I"/>
    <property type="match status" value="1"/>
</dbReference>
<evidence type="ECO:0000259" key="8">
    <source>
        <dbReference type="Pfam" id="PF00501"/>
    </source>
</evidence>
<dbReference type="GO" id="GO:0016020">
    <property type="term" value="C:membrane"/>
    <property type="evidence" value="ECO:0007669"/>
    <property type="project" value="UniProtKB-SubCell"/>
</dbReference>
<dbReference type="Pfam" id="PF13193">
    <property type="entry name" value="AMP-binding_C"/>
    <property type="match status" value="1"/>
</dbReference>
<dbReference type="Pfam" id="PF00501">
    <property type="entry name" value="AMP-binding"/>
    <property type="match status" value="1"/>
</dbReference>
<evidence type="ECO:0000256" key="1">
    <source>
        <dbReference type="ARBA" id="ARBA00004170"/>
    </source>
</evidence>
<dbReference type="Gene3D" id="3.30.300.30">
    <property type="match status" value="1"/>
</dbReference>
<keyword evidence="3" id="KW-0436">Ligase</keyword>
<evidence type="ECO:0000256" key="7">
    <source>
        <dbReference type="ARBA" id="ARBA00042773"/>
    </source>
</evidence>
<evidence type="ECO:0000313" key="10">
    <source>
        <dbReference type="EMBL" id="CAB4959197.1"/>
    </source>
</evidence>
<evidence type="ECO:0000256" key="4">
    <source>
        <dbReference type="ARBA" id="ARBA00023136"/>
    </source>
</evidence>
<dbReference type="InterPro" id="IPR045851">
    <property type="entry name" value="AMP-bd_C_sf"/>
</dbReference>
<evidence type="ECO:0000256" key="3">
    <source>
        <dbReference type="ARBA" id="ARBA00022598"/>
    </source>
</evidence>
<feature type="domain" description="AMP-dependent synthetase/ligase" evidence="8">
    <location>
        <begin position="15"/>
        <end position="376"/>
    </location>
</feature>
<accession>A0A6J7KU08</accession>
<dbReference type="InterPro" id="IPR000873">
    <property type="entry name" value="AMP-dep_synth/lig_dom"/>
</dbReference>
<proteinExistence type="predicted"/>
<dbReference type="InterPro" id="IPR020845">
    <property type="entry name" value="AMP-binding_CS"/>
</dbReference>